<name>T0R5N0_SAPDV</name>
<reference evidence="1 2" key="1">
    <citation type="submission" date="2012-04" db="EMBL/GenBank/DDBJ databases">
        <title>The Genome Sequence of Saprolegnia declina VS20.</title>
        <authorList>
            <consortium name="The Broad Institute Genome Sequencing Platform"/>
            <person name="Russ C."/>
            <person name="Nusbaum C."/>
            <person name="Tyler B."/>
            <person name="van West P."/>
            <person name="Dieguez-Uribeondo J."/>
            <person name="de Bruijn I."/>
            <person name="Tripathy S."/>
            <person name="Jiang R."/>
            <person name="Young S.K."/>
            <person name="Zeng Q."/>
            <person name="Gargeya S."/>
            <person name="Fitzgerald M."/>
            <person name="Haas B."/>
            <person name="Abouelleil A."/>
            <person name="Alvarado L."/>
            <person name="Arachchi H.M."/>
            <person name="Berlin A."/>
            <person name="Chapman S.B."/>
            <person name="Goldberg J."/>
            <person name="Griggs A."/>
            <person name="Gujja S."/>
            <person name="Hansen M."/>
            <person name="Howarth C."/>
            <person name="Imamovic A."/>
            <person name="Larimer J."/>
            <person name="McCowen C."/>
            <person name="Montmayeur A."/>
            <person name="Murphy C."/>
            <person name="Neiman D."/>
            <person name="Pearson M."/>
            <person name="Priest M."/>
            <person name="Roberts A."/>
            <person name="Saif S."/>
            <person name="Shea T."/>
            <person name="Sisk P."/>
            <person name="Sykes S."/>
            <person name="Wortman J."/>
            <person name="Nusbaum C."/>
            <person name="Birren B."/>
        </authorList>
    </citation>
    <scope>NUCLEOTIDE SEQUENCE [LARGE SCALE GENOMIC DNA]</scope>
    <source>
        <strain evidence="1 2">VS20</strain>
    </source>
</reference>
<dbReference type="RefSeq" id="XP_008621766.1">
    <property type="nucleotide sequence ID" value="XM_008623544.1"/>
</dbReference>
<sequence>RGTSLAVVAHNTDFESLLPHLIRDTKIFARVKPQTKTWIVQQLVAQGKYGEI</sequence>
<dbReference type="EMBL" id="JH767387">
    <property type="protein sequence ID" value="EQC24807.1"/>
    <property type="molecule type" value="Genomic_DNA"/>
</dbReference>
<dbReference type="VEuPathDB" id="FungiDB:SDRG_17303"/>
<gene>
    <name evidence="1" type="ORF">SDRG_17303</name>
</gene>
<dbReference type="Proteomes" id="UP000030762">
    <property type="component" value="Unassembled WGS sequence"/>
</dbReference>
<proteinExistence type="predicted"/>
<dbReference type="GeneID" id="19958030"/>
<protein>
    <submittedName>
        <fullName evidence="1">Uncharacterized protein</fullName>
    </submittedName>
</protein>
<feature type="non-terminal residue" evidence="1">
    <location>
        <position position="1"/>
    </location>
</feature>
<organism evidence="1 2">
    <name type="scientific">Saprolegnia diclina (strain VS20)</name>
    <dbReference type="NCBI Taxonomy" id="1156394"/>
    <lineage>
        <taxon>Eukaryota</taxon>
        <taxon>Sar</taxon>
        <taxon>Stramenopiles</taxon>
        <taxon>Oomycota</taxon>
        <taxon>Saprolegniomycetes</taxon>
        <taxon>Saprolegniales</taxon>
        <taxon>Saprolegniaceae</taxon>
        <taxon>Saprolegnia</taxon>
    </lineage>
</organism>
<keyword evidence="2" id="KW-1185">Reference proteome</keyword>
<accession>T0R5N0</accession>
<dbReference type="InParanoid" id="T0R5N0"/>
<evidence type="ECO:0000313" key="2">
    <source>
        <dbReference type="Proteomes" id="UP000030762"/>
    </source>
</evidence>
<evidence type="ECO:0000313" key="1">
    <source>
        <dbReference type="EMBL" id="EQC24807.1"/>
    </source>
</evidence>
<dbReference type="AlphaFoldDB" id="T0R5N0"/>